<dbReference type="Gene3D" id="3.40.50.150">
    <property type="entry name" value="Vaccinia Virus protein VP39"/>
    <property type="match status" value="1"/>
</dbReference>
<evidence type="ECO:0000256" key="5">
    <source>
        <dbReference type="ARBA" id="ARBA00022691"/>
    </source>
</evidence>
<dbReference type="AlphaFoldDB" id="A0A6L1KZD0"/>
<keyword evidence="5" id="KW-0949">S-adenosyl-L-methionine</keyword>
<dbReference type="PROSITE" id="PS00092">
    <property type="entry name" value="N6_MTASE"/>
    <property type="match status" value="1"/>
</dbReference>
<comment type="similarity">
    <text evidence="1">Belongs to the N(4)/N(6)-methyltransferase family.</text>
</comment>
<gene>
    <name evidence="8" type="ORF">A9458_02350</name>
</gene>
<evidence type="ECO:0000259" key="7">
    <source>
        <dbReference type="Pfam" id="PF01555"/>
    </source>
</evidence>
<evidence type="ECO:0000256" key="6">
    <source>
        <dbReference type="ARBA" id="ARBA00047942"/>
    </source>
</evidence>
<evidence type="ECO:0000313" key="8">
    <source>
        <dbReference type="EMBL" id="EAK9993692.1"/>
    </source>
</evidence>
<comment type="caution">
    <text evidence="8">The sequence shown here is derived from an EMBL/GenBank/DDBJ whole genome shotgun (WGS) entry which is preliminary data.</text>
</comment>
<evidence type="ECO:0000256" key="1">
    <source>
        <dbReference type="ARBA" id="ARBA00006594"/>
    </source>
</evidence>
<dbReference type="GO" id="GO:0009007">
    <property type="term" value="F:site-specific DNA-methyltransferase (adenine-specific) activity"/>
    <property type="evidence" value="ECO:0007669"/>
    <property type="project" value="UniProtKB-EC"/>
</dbReference>
<evidence type="ECO:0000256" key="2">
    <source>
        <dbReference type="ARBA" id="ARBA00011900"/>
    </source>
</evidence>
<reference evidence="8 9" key="1">
    <citation type="submission" date="2018-05" db="EMBL/GenBank/DDBJ databases">
        <authorList>
            <consortium name="PulseNet: The National Subtyping Network for Foodborne Disease Surveillance"/>
            <person name="Tarr C.L."/>
            <person name="Trees E."/>
            <person name="Katz L.S."/>
            <person name="Carleton-Romer H.A."/>
            <person name="Stroika S."/>
            <person name="Kucerova Z."/>
            <person name="Roache K.F."/>
            <person name="Sabol A.L."/>
            <person name="Besser J."/>
            <person name="Gerner-Smidt P."/>
        </authorList>
    </citation>
    <scope>NUCLEOTIDE SEQUENCE [LARGE SCALE GENOMIC DNA]</scope>
    <source>
        <strain evidence="8 9">D5625</strain>
    </source>
</reference>
<dbReference type="EC" id="2.1.1.72" evidence="2"/>
<dbReference type="Proteomes" id="UP000476009">
    <property type="component" value="Unassembled WGS sequence"/>
</dbReference>
<evidence type="ECO:0000256" key="3">
    <source>
        <dbReference type="ARBA" id="ARBA00022603"/>
    </source>
</evidence>
<dbReference type="GO" id="GO:0032259">
    <property type="term" value="P:methylation"/>
    <property type="evidence" value="ECO:0007669"/>
    <property type="project" value="UniProtKB-KW"/>
</dbReference>
<feature type="domain" description="DNA methylase N-4/N-6" evidence="7">
    <location>
        <begin position="119"/>
        <end position="437"/>
    </location>
</feature>
<sequence>MERNELQSLQELKEEEKIKILDRASNGILEKENADFLIKLIDNAENKTEVLKISALGMTYKRTGFHFDVRLEKNEGQTIRYLKKNENLSFDQGGITHKLIIGDNYPALLNLLINYKNKIKVIYIDPPYGKDDLGEFAQTNYNNAITRDNLLSMLYPRLILARQLLKDDGVIFCSIDDRNQAYVKCLFDEVFGEGNFIFSAPRIIKKGGKSTNTIAKNHEYIVSYAKNLYLMDNFSLDERNTDKFILEDEYIKERGKYALTQTLDYSSLQYSKNMDYPIEINGKIFYAGSDYEKYLERQNGKHGNTDWVWRWSKSAVEWGIENGFIVIKNNRIYTKSYEKCRKKNGKNEIEYIEGKSYTTLSFLENENSNDNGKKELDLLLSKDNSNAPFKNPKPSALIINLLKMVSFGNTENNNDIILDFFAGSGTTGHAVLELNKQDGGNRQFILVTNNEITDLNPNGIALDVTSKRLKRIMSGECYDESKDFKWLEKNTPYGDSLEVSEIENIASSDHSVFEKIDEKLYGKDFENIHDKIEWICKEFELTCRKIEGE</sequence>
<dbReference type="EMBL" id="AACKNS010000002">
    <property type="protein sequence ID" value="EAK9993692.1"/>
    <property type="molecule type" value="Genomic_DNA"/>
</dbReference>
<dbReference type="InterPro" id="IPR002295">
    <property type="entry name" value="N4/N6-MTase_EcoPI_Mod-like"/>
</dbReference>
<accession>A0A6L1KZD0</accession>
<name>A0A6L1KZD0_CAMLA</name>
<keyword evidence="3 8" id="KW-0489">Methyltransferase</keyword>
<dbReference type="InterPro" id="IPR029063">
    <property type="entry name" value="SAM-dependent_MTases_sf"/>
</dbReference>
<evidence type="ECO:0000313" key="9">
    <source>
        <dbReference type="Proteomes" id="UP000476009"/>
    </source>
</evidence>
<comment type="catalytic activity">
    <reaction evidence="6">
        <text>a 2'-deoxyadenosine in DNA + S-adenosyl-L-methionine = an N(6)-methyl-2'-deoxyadenosine in DNA + S-adenosyl-L-homocysteine + H(+)</text>
        <dbReference type="Rhea" id="RHEA:15197"/>
        <dbReference type="Rhea" id="RHEA-COMP:12418"/>
        <dbReference type="Rhea" id="RHEA-COMP:12419"/>
        <dbReference type="ChEBI" id="CHEBI:15378"/>
        <dbReference type="ChEBI" id="CHEBI:57856"/>
        <dbReference type="ChEBI" id="CHEBI:59789"/>
        <dbReference type="ChEBI" id="CHEBI:90615"/>
        <dbReference type="ChEBI" id="CHEBI:90616"/>
        <dbReference type="EC" id="2.1.1.72"/>
    </reaction>
</comment>
<dbReference type="GO" id="GO:0008170">
    <property type="term" value="F:N-methyltransferase activity"/>
    <property type="evidence" value="ECO:0007669"/>
    <property type="project" value="InterPro"/>
</dbReference>
<keyword evidence="4 8" id="KW-0808">Transferase</keyword>
<dbReference type="PRINTS" id="PR00506">
    <property type="entry name" value="D21N6MTFRASE"/>
</dbReference>
<evidence type="ECO:0000256" key="4">
    <source>
        <dbReference type="ARBA" id="ARBA00022679"/>
    </source>
</evidence>
<organism evidence="8 9">
    <name type="scientific">Campylobacter lari</name>
    <dbReference type="NCBI Taxonomy" id="201"/>
    <lineage>
        <taxon>Bacteria</taxon>
        <taxon>Pseudomonadati</taxon>
        <taxon>Campylobacterota</taxon>
        <taxon>Epsilonproteobacteria</taxon>
        <taxon>Campylobacterales</taxon>
        <taxon>Campylobacteraceae</taxon>
        <taxon>Campylobacter</taxon>
    </lineage>
</organism>
<dbReference type="Pfam" id="PF01555">
    <property type="entry name" value="N6_N4_Mtase"/>
    <property type="match status" value="1"/>
</dbReference>
<dbReference type="SUPFAM" id="SSF53335">
    <property type="entry name" value="S-adenosyl-L-methionine-dependent methyltransferases"/>
    <property type="match status" value="1"/>
</dbReference>
<proteinExistence type="inferred from homology"/>
<dbReference type="InterPro" id="IPR002941">
    <property type="entry name" value="DNA_methylase_N4/N6"/>
</dbReference>
<dbReference type="InterPro" id="IPR002052">
    <property type="entry name" value="DNA_methylase_N6_adenine_CS"/>
</dbReference>
<protein>
    <recommendedName>
        <fullName evidence="2">site-specific DNA-methyltransferase (adenine-specific)</fullName>
        <ecNumber evidence="2">2.1.1.72</ecNumber>
    </recommendedName>
</protein>
<dbReference type="GO" id="GO:0003677">
    <property type="term" value="F:DNA binding"/>
    <property type="evidence" value="ECO:0007669"/>
    <property type="project" value="InterPro"/>
</dbReference>